<proteinExistence type="predicted"/>
<dbReference type="EMBL" id="VWNA01000001">
    <property type="protein sequence ID" value="MQT11114.1"/>
    <property type="molecule type" value="Genomic_DNA"/>
</dbReference>
<keyword evidence="3" id="KW-1185">Reference proteome</keyword>
<dbReference type="Proteomes" id="UP000332515">
    <property type="component" value="Unassembled WGS sequence"/>
</dbReference>
<feature type="chain" id="PRO_5025390059" description="DsrE/DsrF-like family protein" evidence="1">
    <location>
        <begin position="28"/>
        <end position="146"/>
    </location>
</feature>
<keyword evidence="1" id="KW-0732">Signal</keyword>
<accession>A0A6A7XX45</accession>
<reference evidence="2 3" key="1">
    <citation type="submission" date="2019-09" db="EMBL/GenBank/DDBJ databases">
        <title>Segnochrobactrum spirostomi gen. nov., sp. nov., isolated from the ciliate Spirostomum cf. yagiui and description of a novel family, Segnochrobactraceae fam. nov. within the order Rhizobiales of the class Alphaproteobacteria.</title>
        <authorList>
            <person name="Akter S."/>
            <person name="Shazib S.U.A."/>
            <person name="Shin M.K."/>
        </authorList>
    </citation>
    <scope>NUCLEOTIDE SEQUENCE [LARGE SCALE GENOMIC DNA]</scope>
    <source>
        <strain evidence="2 3">Sp-1</strain>
    </source>
</reference>
<evidence type="ECO:0000313" key="2">
    <source>
        <dbReference type="EMBL" id="MQT11114.1"/>
    </source>
</evidence>
<evidence type="ECO:0008006" key="4">
    <source>
        <dbReference type="Google" id="ProtNLM"/>
    </source>
</evidence>
<comment type="caution">
    <text evidence="2">The sequence shown here is derived from an EMBL/GenBank/DDBJ whole genome shotgun (WGS) entry which is preliminary data.</text>
</comment>
<name>A0A6A7XX45_9HYPH</name>
<gene>
    <name evidence="2" type="ORF">F0357_00155</name>
</gene>
<dbReference type="RefSeq" id="WP_153477420.1">
    <property type="nucleotide sequence ID" value="NZ_VWNA01000001.1"/>
</dbReference>
<feature type="signal peptide" evidence="1">
    <location>
        <begin position="1"/>
        <end position="27"/>
    </location>
</feature>
<evidence type="ECO:0000256" key="1">
    <source>
        <dbReference type="SAM" id="SignalP"/>
    </source>
</evidence>
<organism evidence="2 3">
    <name type="scientific">Segnochrobactrum spirostomi</name>
    <dbReference type="NCBI Taxonomy" id="2608987"/>
    <lineage>
        <taxon>Bacteria</taxon>
        <taxon>Pseudomonadati</taxon>
        <taxon>Pseudomonadota</taxon>
        <taxon>Alphaproteobacteria</taxon>
        <taxon>Hyphomicrobiales</taxon>
        <taxon>Segnochrobactraceae</taxon>
        <taxon>Segnochrobactrum</taxon>
    </lineage>
</organism>
<dbReference type="AlphaFoldDB" id="A0A6A7XX45"/>
<sequence length="146" mass="15925">MLDVRTLTVRLVAVLALMVAAVAPASAQIFAGKQFVVISDHDPLRFSTALRAADDFLGDQGTAFRIILNGRGVLLAIPGTTNVQKEYVAIKRKRPGLTVVVCKEVVDALQKANKRRVPYLPGVQILPCANLRVQLERDGYQRAIGF</sequence>
<protein>
    <recommendedName>
        <fullName evidence="4">DsrE/DsrF-like family protein</fullName>
    </recommendedName>
</protein>
<evidence type="ECO:0000313" key="3">
    <source>
        <dbReference type="Proteomes" id="UP000332515"/>
    </source>
</evidence>